<keyword evidence="4" id="KW-0694">RNA-binding</keyword>
<evidence type="ECO:0000256" key="1">
    <source>
        <dbReference type="ARBA" id="ARBA00010939"/>
    </source>
</evidence>
<name>A0A1G1UZ33_9BACT</name>
<keyword evidence="2 4" id="KW-0396">Initiation factor</keyword>
<dbReference type="CDD" id="cd04451">
    <property type="entry name" value="S1_IF1"/>
    <property type="match status" value="1"/>
</dbReference>
<dbReference type="HAMAP" id="MF_00075">
    <property type="entry name" value="IF_1"/>
    <property type="match status" value="1"/>
</dbReference>
<dbReference type="Gene3D" id="2.40.50.140">
    <property type="entry name" value="Nucleic acid-binding proteins"/>
    <property type="match status" value="1"/>
</dbReference>
<comment type="caution">
    <text evidence="7">The sequence shown here is derived from an EMBL/GenBank/DDBJ whole genome shotgun (WGS) entry which is preliminary data.</text>
</comment>
<protein>
    <recommendedName>
        <fullName evidence="4 5">Translation initiation factor IF-1</fullName>
    </recommendedName>
</protein>
<dbReference type="FunFam" id="2.40.50.140:FF:000002">
    <property type="entry name" value="Translation initiation factor IF-1"/>
    <property type="match status" value="1"/>
</dbReference>
<evidence type="ECO:0000256" key="5">
    <source>
        <dbReference type="NCBIfam" id="TIGR00008"/>
    </source>
</evidence>
<comment type="function">
    <text evidence="4">One of the essential components for the initiation of protein synthesis. Stabilizes the binding of IF-2 and IF-3 on the 30S subunit to which N-formylmethionyl-tRNA(fMet) subsequently binds. Helps modulate mRNA selection, yielding the 30S pre-initiation complex (PIC). Upon addition of the 50S ribosomal subunit IF-1, IF-2 and IF-3 are released leaving the mature 70S translation initiation complex.</text>
</comment>
<dbReference type="AlphaFoldDB" id="A0A1G1UZ33"/>
<gene>
    <name evidence="4" type="primary">infA</name>
    <name evidence="7" type="ORF">A2782_00730</name>
</gene>
<dbReference type="NCBIfam" id="TIGR00008">
    <property type="entry name" value="infA"/>
    <property type="match status" value="1"/>
</dbReference>
<dbReference type="InterPro" id="IPR004368">
    <property type="entry name" value="TIF_IF1"/>
</dbReference>
<dbReference type="InterPro" id="IPR012340">
    <property type="entry name" value="NA-bd_OB-fold"/>
</dbReference>
<comment type="similarity">
    <text evidence="1 4">Belongs to the IF-1 family.</text>
</comment>
<evidence type="ECO:0000313" key="8">
    <source>
        <dbReference type="Proteomes" id="UP000177967"/>
    </source>
</evidence>
<keyword evidence="4" id="KW-0963">Cytoplasm</keyword>
<sequence>MENQEQNQEVQGMVLESLPNTMFRIRLNDGRVVVATVAGKMRKHFIRILPGDKVIVEMTPYDDQRGRVVWREK</sequence>
<dbReference type="STRING" id="1797513.A2782_00730"/>
<dbReference type="Pfam" id="PF01176">
    <property type="entry name" value="eIF-1a"/>
    <property type="match status" value="1"/>
</dbReference>
<accession>A0A1G1UZ33</accession>
<dbReference type="SUPFAM" id="SSF50249">
    <property type="entry name" value="Nucleic acid-binding proteins"/>
    <property type="match status" value="1"/>
</dbReference>
<dbReference type="PANTHER" id="PTHR33370">
    <property type="entry name" value="TRANSLATION INITIATION FACTOR IF-1, CHLOROPLASTIC"/>
    <property type="match status" value="1"/>
</dbReference>
<organism evidence="7 8">
    <name type="scientific">Candidatus Blackburnbacteria bacterium RIFCSPHIGHO2_01_FULL_43_15b</name>
    <dbReference type="NCBI Taxonomy" id="1797513"/>
    <lineage>
        <taxon>Bacteria</taxon>
        <taxon>Candidatus Blackburniibacteriota</taxon>
    </lineage>
</organism>
<dbReference type="GO" id="GO:0043022">
    <property type="term" value="F:ribosome binding"/>
    <property type="evidence" value="ECO:0007669"/>
    <property type="project" value="UniProtKB-UniRule"/>
</dbReference>
<reference evidence="7 8" key="1">
    <citation type="journal article" date="2016" name="Nat. Commun.">
        <title>Thousands of microbial genomes shed light on interconnected biogeochemical processes in an aquifer system.</title>
        <authorList>
            <person name="Anantharaman K."/>
            <person name="Brown C.T."/>
            <person name="Hug L.A."/>
            <person name="Sharon I."/>
            <person name="Castelle C.J."/>
            <person name="Probst A.J."/>
            <person name="Thomas B.C."/>
            <person name="Singh A."/>
            <person name="Wilkins M.J."/>
            <person name="Karaoz U."/>
            <person name="Brodie E.L."/>
            <person name="Williams K.H."/>
            <person name="Hubbard S.S."/>
            <person name="Banfield J.F."/>
        </authorList>
    </citation>
    <scope>NUCLEOTIDE SEQUENCE [LARGE SCALE GENOMIC DNA]</scope>
</reference>
<dbReference type="GO" id="GO:0005829">
    <property type="term" value="C:cytosol"/>
    <property type="evidence" value="ECO:0007669"/>
    <property type="project" value="TreeGrafter"/>
</dbReference>
<keyword evidence="3 4" id="KW-0648">Protein biosynthesis</keyword>
<dbReference type="PROSITE" id="PS50832">
    <property type="entry name" value="S1_IF1_TYPE"/>
    <property type="match status" value="1"/>
</dbReference>
<keyword evidence="4" id="KW-0699">rRNA-binding</keyword>
<proteinExistence type="inferred from homology"/>
<evidence type="ECO:0000313" key="7">
    <source>
        <dbReference type="EMBL" id="OGY08335.1"/>
    </source>
</evidence>
<evidence type="ECO:0000256" key="3">
    <source>
        <dbReference type="ARBA" id="ARBA00022917"/>
    </source>
</evidence>
<dbReference type="GO" id="GO:0003743">
    <property type="term" value="F:translation initiation factor activity"/>
    <property type="evidence" value="ECO:0007669"/>
    <property type="project" value="UniProtKB-UniRule"/>
</dbReference>
<evidence type="ECO:0000256" key="4">
    <source>
        <dbReference type="HAMAP-Rule" id="MF_00075"/>
    </source>
</evidence>
<dbReference type="PANTHER" id="PTHR33370:SF1">
    <property type="entry name" value="TRANSLATION INITIATION FACTOR IF-1, CHLOROPLASTIC"/>
    <property type="match status" value="1"/>
</dbReference>
<dbReference type="Proteomes" id="UP000177967">
    <property type="component" value="Unassembled WGS sequence"/>
</dbReference>
<comment type="subcellular location">
    <subcellularLocation>
        <location evidence="4">Cytoplasm</location>
    </subcellularLocation>
</comment>
<dbReference type="GO" id="GO:0019843">
    <property type="term" value="F:rRNA binding"/>
    <property type="evidence" value="ECO:0007669"/>
    <property type="project" value="UniProtKB-UniRule"/>
</dbReference>
<comment type="subunit">
    <text evidence="4">Component of the 30S ribosomal translation pre-initiation complex which assembles on the 30S ribosome in the order IF-2 and IF-3, IF-1 and N-formylmethionyl-tRNA(fMet); mRNA recruitment can occur at any time during PIC assembly.</text>
</comment>
<evidence type="ECO:0000259" key="6">
    <source>
        <dbReference type="PROSITE" id="PS50832"/>
    </source>
</evidence>
<evidence type="ECO:0000256" key="2">
    <source>
        <dbReference type="ARBA" id="ARBA00022540"/>
    </source>
</evidence>
<feature type="domain" description="S1-like" evidence="6">
    <location>
        <begin position="1"/>
        <end position="73"/>
    </location>
</feature>
<dbReference type="InterPro" id="IPR006196">
    <property type="entry name" value="RNA-binding_domain_S1_IF1"/>
</dbReference>
<dbReference type="EMBL" id="MHBW01000029">
    <property type="protein sequence ID" value="OGY08335.1"/>
    <property type="molecule type" value="Genomic_DNA"/>
</dbReference>